<reference evidence="2" key="1">
    <citation type="submission" date="2013-05" db="EMBL/GenBank/DDBJ databases">
        <title>Building the sugarcane genome for biotechnology and identifying evolutionary trends.</title>
        <authorList>
            <person name="De Setta N."/>
            <person name="Monteiro-Vitorello C.B."/>
            <person name="Metcalfe C.J."/>
            <person name="Cruz G.M.Q."/>
            <person name="Del Bem L.E."/>
            <person name="Vicentini R."/>
            <person name="Nogueira F.T.S."/>
            <person name="Campos R.A."/>
            <person name="Nunes S.L."/>
            <person name="Turrini P.C.G."/>
            <person name="Vieira A.P."/>
            <person name="Cruz E.A.O."/>
            <person name="Correa T.C.S."/>
            <person name="Hotta C.T."/>
            <person name="de Mello-Varani A."/>
            <person name="Vautrin S."/>
            <person name="Trindade A.S."/>
            <person name="Vilela M.M."/>
            <person name="Horta C.L."/>
            <person name="Sato P.M."/>
            <person name="de Andrade R.F."/>
            <person name="Nishiyama M.Y."/>
            <person name="Cardoso-Silva C.B."/>
            <person name="Scortecci K.C."/>
            <person name="Garcia A.A.F."/>
            <person name="Carneiro M.S."/>
            <person name="Kim C."/>
            <person name="Paterson A.H."/>
            <person name="Berges H."/>
            <person name="D'Hont A."/>
            <person name="de-Souza A.P."/>
            <person name="Souza G.M."/>
            <person name="Vincentz M."/>
            <person name="Kitajima J.P."/>
            <person name="Van Sluys M.-A."/>
        </authorList>
    </citation>
    <scope>NUCLEOTIDE SEQUENCE</scope>
</reference>
<dbReference type="EMBL" id="KF184753">
    <property type="protein sequence ID" value="AGT16304.1"/>
    <property type="molecule type" value="Genomic_DNA"/>
</dbReference>
<protein>
    <submittedName>
        <fullName evidence="2">Uncharacterized protein</fullName>
    </submittedName>
</protein>
<feature type="region of interest" description="Disordered" evidence="1">
    <location>
        <begin position="1"/>
        <end position="33"/>
    </location>
</feature>
<dbReference type="PANTHER" id="PTHR11697:SF230">
    <property type="entry name" value="ZINC FINGER, MYM DOMAIN CONTAINING 1"/>
    <property type="match status" value="1"/>
</dbReference>
<dbReference type="InterPro" id="IPR055298">
    <property type="entry name" value="AtLOH3-like"/>
</dbReference>
<evidence type="ECO:0000313" key="2">
    <source>
        <dbReference type="EMBL" id="AGT16304.1"/>
    </source>
</evidence>
<evidence type="ECO:0000256" key="1">
    <source>
        <dbReference type="SAM" id="MobiDB-lite"/>
    </source>
</evidence>
<accession>A0A059Q040</accession>
<dbReference type="PANTHER" id="PTHR11697">
    <property type="entry name" value="GENERAL TRANSCRIPTION FACTOR 2-RELATED ZINC FINGER PROTEIN"/>
    <property type="match status" value="1"/>
</dbReference>
<organism evidence="2">
    <name type="scientific">Saccharum hybrid cultivar R570</name>
    <dbReference type="NCBI Taxonomy" id="131158"/>
    <lineage>
        <taxon>Eukaryota</taxon>
        <taxon>Viridiplantae</taxon>
        <taxon>Streptophyta</taxon>
        <taxon>Embryophyta</taxon>
        <taxon>Tracheophyta</taxon>
        <taxon>Spermatophyta</taxon>
        <taxon>Magnoliopsida</taxon>
        <taxon>Liliopsida</taxon>
        <taxon>Poales</taxon>
        <taxon>Poaceae</taxon>
        <taxon>PACMAD clade</taxon>
        <taxon>Panicoideae</taxon>
        <taxon>Andropogonodae</taxon>
        <taxon>Andropogoneae</taxon>
        <taxon>Saccharinae</taxon>
        <taxon>Saccharum</taxon>
        <taxon>Saccharum officinarum species complex</taxon>
    </lineage>
</organism>
<sequence>MGRRRGGAGPARDLRGPIGGDGACQGGGDGQGRDCHCAQVRNSGVAVFRRGYGVTGRTERKWRSYVQWLGLSDTDGLRRTSYTPASVAPPHRPTSRTFKLKLARSGNQANLFPEGIEVLQYVEKEGPNDAKRRQARGLLDYLKDFDFVFHLHLMMLILGHANSLSLSLQRKDKDILEAMMEAV</sequence>
<dbReference type="AlphaFoldDB" id="A0A059Q040"/>
<proteinExistence type="predicted"/>
<feature type="compositionally biased region" description="Gly residues" evidence="1">
    <location>
        <begin position="17"/>
        <end position="30"/>
    </location>
</feature>
<gene>
    <name evidence="2" type="ORF">SHCRBa_026_P08_F_200</name>
</gene>
<name>A0A059Q040_9POAL</name>